<keyword evidence="1" id="KW-0175">Coiled coil</keyword>
<comment type="caution">
    <text evidence="2">The sequence shown here is derived from an EMBL/GenBank/DDBJ whole genome shotgun (WGS) entry which is preliminary data.</text>
</comment>
<accession>A0AAV0WCL1</accession>
<dbReference type="AlphaFoldDB" id="A0AAV0WCL1"/>
<dbReference type="InterPro" id="IPR012337">
    <property type="entry name" value="RNaseH-like_sf"/>
</dbReference>
<evidence type="ECO:0008006" key="4">
    <source>
        <dbReference type="Google" id="ProtNLM"/>
    </source>
</evidence>
<proteinExistence type="predicted"/>
<gene>
    <name evidence="2" type="ORF">MEUPH1_LOCUS9688</name>
</gene>
<dbReference type="EMBL" id="CARXXK010000002">
    <property type="protein sequence ID" value="CAI6353581.1"/>
    <property type="molecule type" value="Genomic_DNA"/>
</dbReference>
<protein>
    <recommendedName>
        <fullName evidence="4">DUF4371 domain-containing protein</fullName>
    </recommendedName>
</protein>
<dbReference type="PANTHER" id="PTHR45749:SF35">
    <property type="entry name" value="AC-LIKE TRANSPOSASE-RELATED"/>
    <property type="match status" value="1"/>
</dbReference>
<evidence type="ECO:0000256" key="1">
    <source>
        <dbReference type="SAM" id="Coils"/>
    </source>
</evidence>
<evidence type="ECO:0000313" key="2">
    <source>
        <dbReference type="EMBL" id="CAI6353581.1"/>
    </source>
</evidence>
<evidence type="ECO:0000313" key="3">
    <source>
        <dbReference type="Proteomes" id="UP001160148"/>
    </source>
</evidence>
<organism evidence="2 3">
    <name type="scientific">Macrosiphum euphorbiae</name>
    <name type="common">potato aphid</name>
    <dbReference type="NCBI Taxonomy" id="13131"/>
    <lineage>
        <taxon>Eukaryota</taxon>
        <taxon>Metazoa</taxon>
        <taxon>Ecdysozoa</taxon>
        <taxon>Arthropoda</taxon>
        <taxon>Hexapoda</taxon>
        <taxon>Insecta</taxon>
        <taxon>Pterygota</taxon>
        <taxon>Neoptera</taxon>
        <taxon>Paraneoptera</taxon>
        <taxon>Hemiptera</taxon>
        <taxon>Sternorrhyncha</taxon>
        <taxon>Aphidomorpha</taxon>
        <taxon>Aphidoidea</taxon>
        <taxon>Aphididae</taxon>
        <taxon>Macrosiphini</taxon>
        <taxon>Macrosiphum</taxon>
    </lineage>
</organism>
<dbReference type="SUPFAM" id="SSF53098">
    <property type="entry name" value="Ribonuclease H-like"/>
    <property type="match status" value="1"/>
</dbReference>
<reference evidence="2 3" key="1">
    <citation type="submission" date="2023-01" db="EMBL/GenBank/DDBJ databases">
        <authorList>
            <person name="Whitehead M."/>
        </authorList>
    </citation>
    <scope>NUCLEOTIDE SEQUENCE [LARGE SCALE GENOMIC DNA]</scope>
</reference>
<keyword evidence="3" id="KW-1185">Reference proteome</keyword>
<dbReference type="PANTHER" id="PTHR45749">
    <property type="match status" value="1"/>
</dbReference>
<dbReference type="Proteomes" id="UP001160148">
    <property type="component" value="Unassembled WGS sequence"/>
</dbReference>
<sequence length="297" mass="34505">MAGLYKGVRAHILNQNPLAFFVPCAAYSLNLCLEDAGGSSSQAQLFFRMIEKIYVLFSASINSWTILKNHCHKLFIKKWAETRWDSRVNAVKAIRFQLNEVEEALEEISDTTKDLKIKSETHSLAKEICSYEFILSLIIWYDILCEINIVSKSLRSVTIDLDVSASLLNSLIIFFGKLQRNGYILAKFKAEEIISPKGIETKFKKNRIRKKTKMFDYENLDVSLANEEENFRVKYFLVLVDQTLVSVKKRFEQITNYNEQFGFLYKIGQLKNMREDELFKHCQDLQMTLTDGKSRDI</sequence>
<feature type="coiled-coil region" evidence="1">
    <location>
        <begin position="91"/>
        <end position="118"/>
    </location>
</feature>
<name>A0AAV0WCL1_9HEMI</name>